<dbReference type="RefSeq" id="WP_343794391.1">
    <property type="nucleotide sequence ID" value="NZ_BAAAGA010000006.1"/>
</dbReference>
<proteinExistence type="predicted"/>
<evidence type="ECO:0000313" key="1">
    <source>
        <dbReference type="EMBL" id="GAA0627615.1"/>
    </source>
</evidence>
<gene>
    <name evidence="1" type="ORF">GCM10009422_25780</name>
</gene>
<dbReference type="EMBL" id="BAAAGA010000006">
    <property type="protein sequence ID" value="GAA0627615.1"/>
    <property type="molecule type" value="Genomic_DNA"/>
</dbReference>
<dbReference type="Proteomes" id="UP001501352">
    <property type="component" value="Unassembled WGS sequence"/>
</dbReference>
<sequence length="175" mass="18316">MPIYALGETAPRLPAEGDYWIAPDAIAIGDVVMQPGSSLWFGVVARADNDTITIGENSNVQERCVLHVDPGEPLTIGKNVTVGHMAMLHGCTIGDNSLIGIGAIVMGRAVIGKNCLIGAGALITEGKIIPDNSVVMGAPGKVVKEVGPGQEAALTMSAESYVQNWKRMVRELKPA</sequence>
<comment type="caution">
    <text evidence="1">The sequence shown here is derived from an EMBL/GenBank/DDBJ whole genome shotgun (WGS) entry which is preliminary data.</text>
</comment>
<dbReference type="Gene3D" id="2.160.10.10">
    <property type="entry name" value="Hexapeptide repeat proteins"/>
    <property type="match status" value="1"/>
</dbReference>
<accession>A0ABP3SC75</accession>
<dbReference type="InterPro" id="IPR011004">
    <property type="entry name" value="Trimer_LpxA-like_sf"/>
</dbReference>
<keyword evidence="2" id="KW-1185">Reference proteome</keyword>
<dbReference type="PANTHER" id="PTHR13061">
    <property type="entry name" value="DYNACTIN SUBUNIT P25"/>
    <property type="match status" value="1"/>
</dbReference>
<organism evidence="1 2">
    <name type="scientific">Brevundimonas kwangchunensis</name>
    <dbReference type="NCBI Taxonomy" id="322163"/>
    <lineage>
        <taxon>Bacteria</taxon>
        <taxon>Pseudomonadati</taxon>
        <taxon>Pseudomonadota</taxon>
        <taxon>Alphaproteobacteria</taxon>
        <taxon>Caulobacterales</taxon>
        <taxon>Caulobacteraceae</taxon>
        <taxon>Brevundimonas</taxon>
    </lineage>
</organism>
<dbReference type="InterPro" id="IPR050484">
    <property type="entry name" value="Transf_Hexapept/Carb_Anhydrase"/>
</dbReference>
<name>A0ABP3SC75_9CAUL</name>
<dbReference type="PANTHER" id="PTHR13061:SF29">
    <property type="entry name" value="GAMMA CARBONIC ANHYDRASE-LIKE 1, MITOCHONDRIAL-RELATED"/>
    <property type="match status" value="1"/>
</dbReference>
<dbReference type="InterPro" id="IPR001451">
    <property type="entry name" value="Hexapep"/>
</dbReference>
<evidence type="ECO:0000313" key="2">
    <source>
        <dbReference type="Proteomes" id="UP001501352"/>
    </source>
</evidence>
<dbReference type="Pfam" id="PF00132">
    <property type="entry name" value="Hexapep"/>
    <property type="match status" value="1"/>
</dbReference>
<dbReference type="CDD" id="cd04645">
    <property type="entry name" value="LbH_gamma_CA_like"/>
    <property type="match status" value="1"/>
</dbReference>
<dbReference type="SUPFAM" id="SSF51161">
    <property type="entry name" value="Trimeric LpxA-like enzymes"/>
    <property type="match status" value="1"/>
</dbReference>
<reference evidence="2" key="1">
    <citation type="journal article" date="2019" name="Int. J. Syst. Evol. Microbiol.">
        <title>The Global Catalogue of Microorganisms (GCM) 10K type strain sequencing project: providing services to taxonomists for standard genome sequencing and annotation.</title>
        <authorList>
            <consortium name="The Broad Institute Genomics Platform"/>
            <consortium name="The Broad Institute Genome Sequencing Center for Infectious Disease"/>
            <person name="Wu L."/>
            <person name="Ma J."/>
        </authorList>
    </citation>
    <scope>NUCLEOTIDE SEQUENCE [LARGE SCALE GENOMIC DNA]</scope>
    <source>
        <strain evidence="2">JCM 12928</strain>
    </source>
</reference>
<protein>
    <submittedName>
        <fullName evidence="1">Gamma carbonic anhydrase family protein</fullName>
    </submittedName>
</protein>
<dbReference type="InterPro" id="IPR047324">
    <property type="entry name" value="LbH_gamma_CA-like"/>
</dbReference>